<dbReference type="Proteomes" id="UP000481153">
    <property type="component" value="Unassembled WGS sequence"/>
</dbReference>
<dbReference type="PANTHER" id="PTHR48051">
    <property type="match status" value="1"/>
</dbReference>
<reference evidence="5 6" key="1">
    <citation type="submission" date="2019-07" db="EMBL/GenBank/DDBJ databases">
        <title>Genomics analysis of Aphanomyces spp. identifies a new class of oomycete effector associated with host adaptation.</title>
        <authorList>
            <person name="Gaulin E."/>
        </authorList>
    </citation>
    <scope>NUCLEOTIDE SEQUENCE [LARGE SCALE GENOMIC DNA]</scope>
    <source>
        <strain evidence="5 6">ATCC 201684</strain>
    </source>
</reference>
<dbReference type="PANTHER" id="PTHR48051:SF1">
    <property type="entry name" value="RAS SUPPRESSOR PROTEIN 1"/>
    <property type="match status" value="1"/>
</dbReference>
<dbReference type="InterPro" id="IPR050216">
    <property type="entry name" value="LRR_domain-containing"/>
</dbReference>
<evidence type="ECO:0000256" key="2">
    <source>
        <dbReference type="ARBA" id="ARBA00022737"/>
    </source>
</evidence>
<evidence type="ECO:0000256" key="4">
    <source>
        <dbReference type="SAM" id="MobiDB-lite"/>
    </source>
</evidence>
<feature type="region of interest" description="Disordered" evidence="4">
    <location>
        <begin position="55"/>
        <end position="84"/>
    </location>
</feature>
<dbReference type="GO" id="GO:0005737">
    <property type="term" value="C:cytoplasm"/>
    <property type="evidence" value="ECO:0007669"/>
    <property type="project" value="TreeGrafter"/>
</dbReference>
<feature type="coiled-coil region" evidence="3">
    <location>
        <begin position="169"/>
        <end position="210"/>
    </location>
</feature>
<keyword evidence="2" id="KW-0677">Repeat</keyword>
<gene>
    <name evidence="5" type="ORF">Ae201684_009401</name>
</gene>
<keyword evidence="6" id="KW-1185">Reference proteome</keyword>
<evidence type="ECO:0000256" key="3">
    <source>
        <dbReference type="SAM" id="Coils"/>
    </source>
</evidence>
<sequence>MSVWQEDEEEEDLVALLNSTPEDAWCRCRSTTKLCARALHTNDPFLLAMLREEEENDNPVAANPSRQHLTTPPGPSAPSKRSDAFKLRVETTRVPSKATKELLASQSALIDQLRQKLHDKTAEAKMWKSKAKKRSACCDAKQSTIECAAVAPNTNSGSAPFSRPGKQMIDQLHDEIAQLKVRNQRLKDSNTQLRQRCKDLEAAAQRHMTASAIQAQTIEHLQLKLRGKAHSKPRGTAEPVRYVPKPLHHRENGATLTPLTTSSLDKKRLLLPRQAAPSVREGEGEASTPAMIVRSVREAAMHMGAVRELILRQSEDLLCRNLMCERVGDACMCRLSIVLEKLPNLTTLDVSANRLPALPPSVFQLGRLEELVLAKNQLGDDVFKDMHNFQRLRRVDLSNNQLTTVPSALAELPNLEMIDVRGNPLTAPLPKLPSRITMLV</sequence>
<name>A0A6G0X207_9STRA</name>
<dbReference type="VEuPathDB" id="FungiDB:AeMF1_009542"/>
<feature type="coiled-coil region" evidence="3">
    <location>
        <begin position="103"/>
        <end position="130"/>
    </location>
</feature>
<comment type="caution">
    <text evidence="5">The sequence shown here is derived from an EMBL/GenBank/DDBJ whole genome shotgun (WGS) entry which is preliminary data.</text>
</comment>
<dbReference type="PROSITE" id="PS51450">
    <property type="entry name" value="LRR"/>
    <property type="match status" value="1"/>
</dbReference>
<dbReference type="SUPFAM" id="SSF52075">
    <property type="entry name" value="Outer arm dynein light chain 1"/>
    <property type="match status" value="1"/>
</dbReference>
<dbReference type="InterPro" id="IPR001611">
    <property type="entry name" value="Leu-rich_rpt"/>
</dbReference>
<evidence type="ECO:0000313" key="6">
    <source>
        <dbReference type="Proteomes" id="UP000481153"/>
    </source>
</evidence>
<protein>
    <submittedName>
        <fullName evidence="5">Uncharacterized protein</fullName>
    </submittedName>
</protein>
<keyword evidence="1" id="KW-0433">Leucine-rich repeat</keyword>
<evidence type="ECO:0000256" key="1">
    <source>
        <dbReference type="ARBA" id="ARBA00022614"/>
    </source>
</evidence>
<dbReference type="SMART" id="SM00369">
    <property type="entry name" value="LRR_TYP"/>
    <property type="match status" value="2"/>
</dbReference>
<accession>A0A6G0X207</accession>
<dbReference type="AlphaFoldDB" id="A0A6G0X207"/>
<dbReference type="InterPro" id="IPR032675">
    <property type="entry name" value="LRR_dom_sf"/>
</dbReference>
<organism evidence="5 6">
    <name type="scientific">Aphanomyces euteiches</name>
    <dbReference type="NCBI Taxonomy" id="100861"/>
    <lineage>
        <taxon>Eukaryota</taxon>
        <taxon>Sar</taxon>
        <taxon>Stramenopiles</taxon>
        <taxon>Oomycota</taxon>
        <taxon>Saprolegniomycetes</taxon>
        <taxon>Saprolegniales</taxon>
        <taxon>Verrucalvaceae</taxon>
        <taxon>Aphanomyces</taxon>
    </lineage>
</organism>
<dbReference type="InterPro" id="IPR003591">
    <property type="entry name" value="Leu-rich_rpt_typical-subtyp"/>
</dbReference>
<proteinExistence type="predicted"/>
<keyword evidence="3" id="KW-0175">Coiled coil</keyword>
<evidence type="ECO:0000313" key="5">
    <source>
        <dbReference type="EMBL" id="KAF0733839.1"/>
    </source>
</evidence>
<dbReference type="Pfam" id="PF13855">
    <property type="entry name" value="LRR_8"/>
    <property type="match status" value="1"/>
</dbReference>
<dbReference type="Gene3D" id="3.80.10.10">
    <property type="entry name" value="Ribonuclease Inhibitor"/>
    <property type="match status" value="1"/>
</dbReference>
<dbReference type="EMBL" id="VJMJ01000119">
    <property type="protein sequence ID" value="KAF0733839.1"/>
    <property type="molecule type" value="Genomic_DNA"/>
</dbReference>